<reference evidence="5 6" key="1">
    <citation type="submission" date="2019-08" db="EMBL/GenBank/DDBJ databases">
        <title>Whole genome of Aphis craccivora.</title>
        <authorList>
            <person name="Voronova N.V."/>
            <person name="Shulinski R.S."/>
            <person name="Bandarenka Y.V."/>
            <person name="Zhorov D.G."/>
            <person name="Warner D."/>
        </authorList>
    </citation>
    <scope>NUCLEOTIDE SEQUENCE [LARGE SCALE GENOMIC DNA]</scope>
    <source>
        <strain evidence="5">180601</strain>
        <tissue evidence="5">Whole Body</tissue>
    </source>
</reference>
<dbReference type="InterPro" id="IPR048365">
    <property type="entry name" value="TNP-like_RNaseH_N"/>
</dbReference>
<evidence type="ECO:0000256" key="1">
    <source>
        <dbReference type="SAM" id="MobiDB-lite"/>
    </source>
</evidence>
<dbReference type="Proteomes" id="UP000478052">
    <property type="component" value="Unassembled WGS sequence"/>
</dbReference>
<dbReference type="AlphaFoldDB" id="A0A6G0WAJ5"/>
<evidence type="ECO:0000259" key="4">
    <source>
        <dbReference type="Pfam" id="PF21788"/>
    </source>
</evidence>
<dbReference type="Pfam" id="PF12017">
    <property type="entry name" value="Tnp_P_element"/>
    <property type="match status" value="1"/>
</dbReference>
<evidence type="ECO:0000313" key="5">
    <source>
        <dbReference type="EMBL" id="KAF0724242.1"/>
    </source>
</evidence>
<feature type="domain" description="THAP9-like helix-turn-helix" evidence="2">
    <location>
        <begin position="57"/>
        <end position="134"/>
    </location>
</feature>
<dbReference type="EMBL" id="VUJU01008906">
    <property type="protein sequence ID" value="KAF0724242.1"/>
    <property type="molecule type" value="Genomic_DNA"/>
</dbReference>
<keyword evidence="6" id="KW-1185">Reference proteome</keyword>
<accession>A0A6G0WAJ5</accession>
<sequence>MIHAEIVNEAGKDSSTNTMSETSHQKEDKMVQNNIKTFNKKLYQNKIKIIQRLKRRNSKMKSLKVTQMLEDNFGGFPLTLLLHEHKSKMLHKKGVRYTNAMKDFAKTLFFYSSKDYKYVRKIFTLPHPSTIRKWLSSTECEPGFFEEVFLFFKQEVSKNCWLQDCSLVHDSMSLRKQLVWEPDKGRYAGNVDVGTGENSELATEALVLMIVSLTRQFKCPIGFFYVNKINSSVLSTLISTAIIKLNEVGIQVWNVTCDGAPSNLQSFKKLGCNFYMHSLNTKFTVNNANRSIEVYSIFDTCHMLKLARSSLAGKQIIQSNIGDIKWQYISSLNAFQNELGLKFANKLSSQHINYKNSIMKVKLAAQTLSSGVADEIEYLQQKGEPSFQNSDATICFIRQIDRIFDILNSRIPFSKGYKSPINPARGGNNNNPNYVQFKKTLRQLLYTKNIIVVNGNCSYYEIPGGDILDFRSEKRSIKKSTNNDDVFDELDVFGDEYKNLLYNIYLKEYTGEILDCIGGYIVRNISRKIVCPFCIDILIDGSSDHSFTKNINFTSFITRGKLKIVSPAVSLILKELEKSFQLIVVMQKKLHGNVKTNILMLARKNILTLQCIALPTDNN</sequence>
<dbReference type="InterPro" id="IPR048366">
    <property type="entry name" value="TNP-like_GBD"/>
</dbReference>
<feature type="domain" description="Transposable element P transposase-like GTP-binding insertion" evidence="4">
    <location>
        <begin position="301"/>
        <end position="420"/>
    </location>
</feature>
<feature type="region of interest" description="Disordered" evidence="1">
    <location>
        <begin position="1"/>
        <end position="29"/>
    </location>
</feature>
<feature type="domain" description="Transposable element P transposase-like RNase H" evidence="3">
    <location>
        <begin position="140"/>
        <end position="271"/>
    </location>
</feature>
<name>A0A6G0WAJ5_APHCR</name>
<evidence type="ECO:0000259" key="3">
    <source>
        <dbReference type="Pfam" id="PF21787"/>
    </source>
</evidence>
<dbReference type="Pfam" id="PF21788">
    <property type="entry name" value="TNP-like_GBD"/>
    <property type="match status" value="1"/>
</dbReference>
<gene>
    <name evidence="5" type="ORF">FWK35_00027776</name>
</gene>
<organism evidence="5 6">
    <name type="scientific">Aphis craccivora</name>
    <name type="common">Cowpea aphid</name>
    <dbReference type="NCBI Taxonomy" id="307492"/>
    <lineage>
        <taxon>Eukaryota</taxon>
        <taxon>Metazoa</taxon>
        <taxon>Ecdysozoa</taxon>
        <taxon>Arthropoda</taxon>
        <taxon>Hexapoda</taxon>
        <taxon>Insecta</taxon>
        <taxon>Pterygota</taxon>
        <taxon>Neoptera</taxon>
        <taxon>Paraneoptera</taxon>
        <taxon>Hemiptera</taxon>
        <taxon>Sternorrhyncha</taxon>
        <taxon>Aphidomorpha</taxon>
        <taxon>Aphidoidea</taxon>
        <taxon>Aphididae</taxon>
        <taxon>Aphidini</taxon>
        <taxon>Aphis</taxon>
        <taxon>Aphis</taxon>
    </lineage>
</organism>
<evidence type="ECO:0000313" key="6">
    <source>
        <dbReference type="Proteomes" id="UP000478052"/>
    </source>
</evidence>
<feature type="compositionally biased region" description="Polar residues" evidence="1">
    <location>
        <begin position="13"/>
        <end position="22"/>
    </location>
</feature>
<dbReference type="Pfam" id="PF21787">
    <property type="entry name" value="TNP-like_RNaseH_N"/>
    <property type="match status" value="1"/>
</dbReference>
<evidence type="ECO:0000259" key="2">
    <source>
        <dbReference type="Pfam" id="PF12017"/>
    </source>
</evidence>
<dbReference type="OrthoDB" id="6604432at2759"/>
<evidence type="ECO:0008006" key="7">
    <source>
        <dbReference type="Google" id="ProtNLM"/>
    </source>
</evidence>
<protein>
    <recommendedName>
        <fullName evidence="7">THAP-type domain-containing protein</fullName>
    </recommendedName>
</protein>
<feature type="non-terminal residue" evidence="5">
    <location>
        <position position="619"/>
    </location>
</feature>
<proteinExistence type="predicted"/>
<dbReference type="InterPro" id="IPR021896">
    <property type="entry name" value="THAP9-like_HTH"/>
</dbReference>
<comment type="caution">
    <text evidence="5">The sequence shown here is derived from an EMBL/GenBank/DDBJ whole genome shotgun (WGS) entry which is preliminary data.</text>
</comment>